<proteinExistence type="predicted"/>
<evidence type="ECO:0000313" key="2">
    <source>
        <dbReference type="Proteomes" id="UP000321049"/>
    </source>
</evidence>
<reference evidence="1 2" key="1">
    <citation type="submission" date="2019-07" db="EMBL/GenBank/DDBJ databases">
        <title>Whole genome shotgun sequence of Cellulomonas terrae NBRC 100819.</title>
        <authorList>
            <person name="Hosoyama A."/>
            <person name="Uohara A."/>
            <person name="Ohji S."/>
            <person name="Ichikawa N."/>
        </authorList>
    </citation>
    <scope>NUCLEOTIDE SEQUENCE [LARGE SCALE GENOMIC DNA]</scope>
    <source>
        <strain evidence="1 2">NBRC 100819</strain>
    </source>
</reference>
<dbReference type="AlphaFoldDB" id="A0A511JLV6"/>
<dbReference type="Proteomes" id="UP000321049">
    <property type="component" value="Unassembled WGS sequence"/>
</dbReference>
<name>A0A511JLV6_9CELL</name>
<sequence>MWDQVLRLSPEARAMFALACAERLVRAAGRTDELRATVDAGWAVASGRPVDLSPLRSELDGRDDLDADDLAATYFALGAAAGSATDCRAAASRAMDAAFALVPYAPGETTFHPLADDAATPVVQAELAWQQAAAAKLVEDGPTDAVVAWLRQ</sequence>
<comment type="caution">
    <text evidence="1">The sequence shown here is derived from an EMBL/GenBank/DDBJ whole genome shotgun (WGS) entry which is preliminary data.</text>
</comment>
<gene>
    <name evidence="1" type="ORF">CTE05_25440</name>
</gene>
<keyword evidence="2" id="KW-1185">Reference proteome</keyword>
<accession>A0A511JLV6</accession>
<protein>
    <submittedName>
        <fullName evidence="1">Uncharacterized protein</fullName>
    </submittedName>
</protein>
<evidence type="ECO:0000313" key="1">
    <source>
        <dbReference type="EMBL" id="GEL98997.1"/>
    </source>
</evidence>
<organism evidence="1 2">
    <name type="scientific">Cellulomonas terrae</name>
    <dbReference type="NCBI Taxonomy" id="311234"/>
    <lineage>
        <taxon>Bacteria</taxon>
        <taxon>Bacillati</taxon>
        <taxon>Actinomycetota</taxon>
        <taxon>Actinomycetes</taxon>
        <taxon>Micrococcales</taxon>
        <taxon>Cellulomonadaceae</taxon>
        <taxon>Cellulomonas</taxon>
    </lineage>
</organism>
<dbReference type="EMBL" id="BJWH01000013">
    <property type="protein sequence ID" value="GEL98997.1"/>
    <property type="molecule type" value="Genomic_DNA"/>
</dbReference>